<evidence type="ECO:0000313" key="3">
    <source>
        <dbReference type="RefSeq" id="XP_022095400.1"/>
    </source>
</evidence>
<gene>
    <name evidence="2 3" type="primary">LOC110981794</name>
</gene>
<reference evidence="2 3" key="1">
    <citation type="submission" date="2025-04" db="UniProtKB">
        <authorList>
            <consortium name="RefSeq"/>
        </authorList>
    </citation>
    <scope>IDENTIFICATION</scope>
</reference>
<keyword evidence="1" id="KW-1185">Reference proteome</keyword>
<dbReference type="RefSeq" id="XP_022095400.1">
    <property type="nucleotide sequence ID" value="XM_022239708.1"/>
</dbReference>
<proteinExistence type="predicted"/>
<organism evidence="1 3">
    <name type="scientific">Acanthaster planci</name>
    <name type="common">Crown-of-thorns starfish</name>
    <dbReference type="NCBI Taxonomy" id="133434"/>
    <lineage>
        <taxon>Eukaryota</taxon>
        <taxon>Metazoa</taxon>
        <taxon>Echinodermata</taxon>
        <taxon>Eleutherozoa</taxon>
        <taxon>Asterozoa</taxon>
        <taxon>Asteroidea</taxon>
        <taxon>Valvatacea</taxon>
        <taxon>Valvatida</taxon>
        <taxon>Acanthasteridae</taxon>
        <taxon>Acanthaster</taxon>
    </lineage>
</organism>
<evidence type="ECO:0000313" key="2">
    <source>
        <dbReference type="RefSeq" id="XP_022095399.1"/>
    </source>
</evidence>
<name>A0A8B7YSF7_ACAPL</name>
<dbReference type="GeneID" id="110981794"/>
<dbReference type="KEGG" id="aplc:110981794"/>
<dbReference type="AlphaFoldDB" id="A0A8B7YSF7"/>
<protein>
    <submittedName>
        <fullName evidence="2 3">Uncharacterized protein LOC110981794 isoform X1</fullName>
    </submittedName>
</protein>
<dbReference type="RefSeq" id="XP_022095399.1">
    <property type="nucleotide sequence ID" value="XM_022239707.1"/>
</dbReference>
<dbReference type="Proteomes" id="UP000694845">
    <property type="component" value="Unplaced"/>
</dbReference>
<sequence>MQKAPHFKTRNSRENCSIMTVPSVFSKLPIQDLSSDMDRQIINYLFFRKVPSKTTIALKHHGPTILATKNNKWDADAKRFLKFLRDDHQELEWWEFMKKPLPLLSKKHKKTSRNQLQIPSWNIRNQSVFKTTRKEASACSKCCDTENEHYGEDIEKRASTRMQEIQNLMNLVRGPPTWNYEPPRPFTYDEPAEAGFMLKRMYM</sequence>
<evidence type="ECO:0000313" key="1">
    <source>
        <dbReference type="Proteomes" id="UP000694845"/>
    </source>
</evidence>
<accession>A0A8B7YSF7</accession>